<evidence type="ECO:0000313" key="18">
    <source>
        <dbReference type="Proteomes" id="UP001642360"/>
    </source>
</evidence>
<evidence type="ECO:0000313" key="17">
    <source>
        <dbReference type="EMBL" id="CAK9169623.1"/>
    </source>
</evidence>
<dbReference type="FunFam" id="3.90.226.10:FF:000049">
    <property type="entry name" value="Enoyl-CoA delta isomerase 3"/>
    <property type="match status" value="1"/>
</dbReference>
<comment type="similarity">
    <text evidence="7">Belongs to the enoyl-CoA hydratase/isomerase family.</text>
</comment>
<evidence type="ECO:0000256" key="10">
    <source>
        <dbReference type="ARBA" id="ARBA00022454"/>
    </source>
</evidence>
<dbReference type="EMBL" id="CAUOFW020005331">
    <property type="protein sequence ID" value="CAK9169623.1"/>
    <property type="molecule type" value="Genomic_DNA"/>
</dbReference>
<evidence type="ECO:0000256" key="5">
    <source>
        <dbReference type="ARBA" id="ARBA00004286"/>
    </source>
</evidence>
<comment type="caution">
    <text evidence="17">The sequence shown here is derived from an EMBL/GenBank/DDBJ whole genome shotgun (WGS) entry which is preliminary data.</text>
</comment>
<dbReference type="FunFam" id="1.10.20.10:FF:000012">
    <property type="entry name" value="Histone H4"/>
    <property type="match status" value="1"/>
</dbReference>
<evidence type="ECO:0000256" key="13">
    <source>
        <dbReference type="ARBA" id="ARBA00023242"/>
    </source>
</evidence>
<keyword evidence="10 15" id="KW-0158">Chromosome</keyword>
<dbReference type="SUPFAM" id="SSF52096">
    <property type="entry name" value="ClpP/crotonase"/>
    <property type="match status" value="1"/>
</dbReference>
<dbReference type="InterPro" id="IPR001753">
    <property type="entry name" value="Enoyl-CoA_hydra/iso"/>
</dbReference>
<comment type="catalytic activity">
    <reaction evidence="2">
        <text>a (3E)-enoyl-CoA = a 4-saturated (2E)-enoyl-CoA</text>
        <dbReference type="Rhea" id="RHEA:45228"/>
        <dbReference type="ChEBI" id="CHEBI:58521"/>
        <dbReference type="ChEBI" id="CHEBI:85097"/>
        <dbReference type="EC" id="5.3.3.8"/>
    </reaction>
</comment>
<dbReference type="AlphaFoldDB" id="A0ABC8TK66"/>
<dbReference type="InterPro" id="IPR035425">
    <property type="entry name" value="CENP-T/H4_C"/>
</dbReference>
<dbReference type="PRINTS" id="PR00623">
    <property type="entry name" value="HISTONEH4"/>
</dbReference>
<keyword evidence="14 15" id="KW-0544">Nucleosome core</keyword>
<evidence type="ECO:0000256" key="1">
    <source>
        <dbReference type="ARBA" id="ARBA00000452"/>
    </source>
</evidence>
<dbReference type="InterPro" id="IPR009072">
    <property type="entry name" value="Histone-fold"/>
</dbReference>
<protein>
    <recommendedName>
        <fullName evidence="15">Histone H4</fullName>
    </recommendedName>
</protein>
<comment type="subunit">
    <text evidence="9 15">The nucleosome is a histone octamer containing two molecules each of H2A, H2B, H3 and H4 assembled in one H3-H4 heterotetramer and two H2A-H2B heterodimers. The octamer wraps approximately 147 bp of DNA.</text>
</comment>
<dbReference type="GO" id="GO:0003677">
    <property type="term" value="F:DNA binding"/>
    <property type="evidence" value="ECO:0007669"/>
    <property type="project" value="UniProtKB-KW"/>
</dbReference>
<keyword evidence="13 15" id="KW-0539">Nucleus</keyword>
<sequence>MSGCGKGGKVLGKGEAKRHRKVLRDNIQGITRPTIRRLARKGGVKRISGLIYEETRGVLKIFLENVIRDGVTYTEHARRKTVTAMDVVYALKRQGRTLYGFVIRSPVYCLQVFGLWTHAPAHKQISTYREQHCVCVCEREMCTLEKRGNIFILTLTGNDEHRLNPTLIDSIRAALQRVRSQANGPSALITTAQGKFFSNGYDLAWALSDKSRLKVMSSKLRSLASDLITLPMPTIAAVTGHASAAGFVLALSHDYILMRKDRGFLYMSELDIGYKVPAWFMVLLKCKAGSPAAWREVVLKAAKLRADVAVEMGIVDSAHDNPAETVVAAVKLGEDLVLRKWDGHVYGENRKTMLADVLAKLGFDETVEGRFTCGYLPTTSSTTFPIPSLQV</sequence>
<evidence type="ECO:0000256" key="11">
    <source>
        <dbReference type="ARBA" id="ARBA00023098"/>
    </source>
</evidence>
<name>A0ABC8TK66_9AQUA</name>
<keyword evidence="12 15" id="KW-0238">DNA-binding</keyword>
<dbReference type="GO" id="GO:0004165">
    <property type="term" value="F:delta(3)-delta(2)-enoyl-CoA isomerase activity"/>
    <property type="evidence" value="ECO:0007669"/>
    <property type="project" value="UniProtKB-EC"/>
</dbReference>
<dbReference type="Gene3D" id="3.90.226.10">
    <property type="entry name" value="2-enoyl-CoA Hydratase, Chain A, domain 1"/>
    <property type="match status" value="1"/>
</dbReference>
<evidence type="ECO:0000256" key="7">
    <source>
        <dbReference type="ARBA" id="ARBA00005254"/>
    </source>
</evidence>
<dbReference type="Gene3D" id="1.10.20.10">
    <property type="entry name" value="Histone, subunit A"/>
    <property type="match status" value="1"/>
</dbReference>
<dbReference type="CDD" id="cd22912">
    <property type="entry name" value="HFD_H4"/>
    <property type="match status" value="1"/>
</dbReference>
<evidence type="ECO:0000256" key="14">
    <source>
        <dbReference type="ARBA" id="ARBA00023269"/>
    </source>
</evidence>
<comment type="function">
    <text evidence="3 15">Core component of nucleosome. Nucleosomes wrap and compact DNA into chromatin, limiting DNA accessibility to the cellular machineries which require DNA as a template. Histones thereby play a central role in transcription regulation, DNA repair, DNA replication and chromosomal stability. DNA accessibility is regulated via a complex set of post-translational modifications of histones, also called histone code, and nucleosome remodeling.</text>
</comment>
<evidence type="ECO:0000256" key="2">
    <source>
        <dbReference type="ARBA" id="ARBA00000765"/>
    </source>
</evidence>
<evidence type="ECO:0000256" key="9">
    <source>
        <dbReference type="ARBA" id="ARBA00011538"/>
    </source>
</evidence>
<evidence type="ECO:0000256" key="3">
    <source>
        <dbReference type="ARBA" id="ARBA00002001"/>
    </source>
</evidence>
<dbReference type="GO" id="GO:0005634">
    <property type="term" value="C:nucleus"/>
    <property type="evidence" value="ECO:0007669"/>
    <property type="project" value="UniProtKB-SubCell"/>
</dbReference>
<evidence type="ECO:0000256" key="8">
    <source>
        <dbReference type="ARBA" id="ARBA00006564"/>
    </source>
</evidence>
<dbReference type="SMART" id="SM00417">
    <property type="entry name" value="H4"/>
    <property type="match status" value="1"/>
</dbReference>
<dbReference type="Pfam" id="PF15511">
    <property type="entry name" value="CENP-T_C"/>
    <property type="match status" value="1"/>
</dbReference>
<dbReference type="Proteomes" id="UP001642360">
    <property type="component" value="Unassembled WGS sequence"/>
</dbReference>
<evidence type="ECO:0000256" key="4">
    <source>
        <dbReference type="ARBA" id="ARBA00004123"/>
    </source>
</evidence>
<dbReference type="InterPro" id="IPR029045">
    <property type="entry name" value="ClpP/crotonase-like_dom_sf"/>
</dbReference>
<dbReference type="CDD" id="cd06558">
    <property type="entry name" value="crotonase-like"/>
    <property type="match status" value="1"/>
</dbReference>
<evidence type="ECO:0000256" key="15">
    <source>
        <dbReference type="RuleBase" id="RU000528"/>
    </source>
</evidence>
<dbReference type="GO" id="GO:0000786">
    <property type="term" value="C:nucleosome"/>
    <property type="evidence" value="ECO:0007669"/>
    <property type="project" value="UniProtKB-KW"/>
</dbReference>
<evidence type="ECO:0000259" key="16">
    <source>
        <dbReference type="Pfam" id="PF15511"/>
    </source>
</evidence>
<reference evidence="17 18" key="1">
    <citation type="submission" date="2024-02" db="EMBL/GenBank/DDBJ databases">
        <authorList>
            <person name="Vignale AGUSTIN F."/>
            <person name="Sosa J E."/>
            <person name="Modenutti C."/>
        </authorList>
    </citation>
    <scope>NUCLEOTIDE SEQUENCE [LARGE SCALE GENOMIC DNA]</scope>
</reference>
<dbReference type="InterPro" id="IPR001951">
    <property type="entry name" value="Histone_H4"/>
</dbReference>
<dbReference type="GO" id="GO:0009062">
    <property type="term" value="P:fatty acid catabolic process"/>
    <property type="evidence" value="ECO:0007669"/>
    <property type="project" value="UniProtKB-ARBA"/>
</dbReference>
<comment type="similarity">
    <text evidence="8 15">Belongs to the histone H4 family.</text>
</comment>
<keyword evidence="18" id="KW-1185">Reference proteome</keyword>
<feature type="domain" description="CENP-T/Histone H4 histone fold" evidence="16">
    <location>
        <begin position="47"/>
        <end position="96"/>
    </location>
</feature>
<comment type="subcellular location">
    <subcellularLocation>
        <location evidence="5">Chromosome</location>
    </subcellularLocation>
    <subcellularLocation>
        <location evidence="4">Nucleus</location>
    </subcellularLocation>
</comment>
<dbReference type="PANTHER" id="PTHR10484">
    <property type="entry name" value="HISTONE H4"/>
    <property type="match status" value="1"/>
</dbReference>
<dbReference type="Pfam" id="PF00378">
    <property type="entry name" value="ECH_1"/>
    <property type="match status" value="1"/>
</dbReference>
<evidence type="ECO:0000256" key="12">
    <source>
        <dbReference type="ARBA" id="ARBA00023125"/>
    </source>
</evidence>
<dbReference type="SUPFAM" id="SSF47113">
    <property type="entry name" value="Histone-fold"/>
    <property type="match status" value="1"/>
</dbReference>
<accession>A0ABC8TK66</accession>
<evidence type="ECO:0000256" key="6">
    <source>
        <dbReference type="ARBA" id="ARBA00005005"/>
    </source>
</evidence>
<proteinExistence type="inferred from homology"/>
<keyword evidence="11" id="KW-0443">Lipid metabolism</keyword>
<comment type="catalytic activity">
    <reaction evidence="1">
        <text>a (3Z)-enoyl-CoA = a 4-saturated (2E)-enoyl-CoA</text>
        <dbReference type="Rhea" id="RHEA:45900"/>
        <dbReference type="ChEBI" id="CHEBI:85097"/>
        <dbReference type="ChEBI" id="CHEBI:85489"/>
        <dbReference type="EC" id="5.3.3.8"/>
    </reaction>
</comment>
<comment type="pathway">
    <text evidence="6">Lipid metabolism; fatty acid beta-oxidation.</text>
</comment>
<organism evidence="17 18">
    <name type="scientific">Ilex paraguariensis</name>
    <name type="common">yerba mate</name>
    <dbReference type="NCBI Taxonomy" id="185542"/>
    <lineage>
        <taxon>Eukaryota</taxon>
        <taxon>Viridiplantae</taxon>
        <taxon>Streptophyta</taxon>
        <taxon>Embryophyta</taxon>
        <taxon>Tracheophyta</taxon>
        <taxon>Spermatophyta</taxon>
        <taxon>Magnoliopsida</taxon>
        <taxon>eudicotyledons</taxon>
        <taxon>Gunneridae</taxon>
        <taxon>Pentapetalae</taxon>
        <taxon>asterids</taxon>
        <taxon>campanulids</taxon>
        <taxon>Aquifoliales</taxon>
        <taxon>Aquifoliaceae</taxon>
        <taxon>Ilex</taxon>
    </lineage>
</organism>
<gene>
    <name evidence="17" type="ORF">ILEXP_LOCUS39092</name>
</gene>